<reference evidence="2 3" key="1">
    <citation type="submission" date="2018-06" db="EMBL/GenBank/DDBJ databases">
        <authorList>
            <consortium name="Pathogen Informatics"/>
            <person name="Doyle S."/>
        </authorList>
    </citation>
    <scope>NUCLEOTIDE SEQUENCE [LARGE SCALE GENOMIC DNA]</scope>
    <source>
        <strain evidence="2 3">NCTC10293</strain>
    </source>
</reference>
<feature type="domain" description="YgjP-like metallopeptidase" evidence="1">
    <location>
        <begin position="46"/>
        <end position="232"/>
    </location>
</feature>
<sequence length="238" mass="27278">MLNSLFSRFHRSTSSAQGDTKARIEALAQQFAERGVRLYVQKKSVKRVNFRVKAGELHVSAPVWLSDDELIAMIGERLAWAAAASEKLQRKSAQQKTLLWGKPFDVRQTAANFGMSPRKLANTSDDALVLWVYRQALTEKLAELAQKWQPVVGKSAHEIRLKKMTSRWGVCNTRDKRIWLSVYLAAYPYECTEYVFVHELCHLHHANHSAAFWQCVQAAMPDYRFWHDYLKRGGVAAL</sequence>
<gene>
    <name evidence="2" type="ORF">NCTC10293_00518</name>
</gene>
<dbReference type="Gene3D" id="3.30.2010.10">
    <property type="entry name" value="Metalloproteases ('zincins'), catalytic domain"/>
    <property type="match status" value="1"/>
</dbReference>
<dbReference type="RefSeq" id="WP_078276219.1">
    <property type="nucleotide sequence ID" value="NZ_MUXU01000026.1"/>
</dbReference>
<dbReference type="InterPro" id="IPR002725">
    <property type="entry name" value="YgjP-like_metallopeptidase"/>
</dbReference>
<name>A0A378R4D6_9GAMM</name>
<accession>A0A378R4D6</accession>
<protein>
    <submittedName>
        <fullName evidence="2">Protein of uncharacterized function DUF45</fullName>
    </submittedName>
</protein>
<dbReference type="InterPro" id="IPR053136">
    <property type="entry name" value="UTP_pyrophosphatase-like"/>
</dbReference>
<organism evidence="2 3">
    <name type="scientific">Moraxella caviae</name>
    <dbReference type="NCBI Taxonomy" id="34060"/>
    <lineage>
        <taxon>Bacteria</taxon>
        <taxon>Pseudomonadati</taxon>
        <taxon>Pseudomonadota</taxon>
        <taxon>Gammaproteobacteria</taxon>
        <taxon>Moraxellales</taxon>
        <taxon>Moraxellaceae</taxon>
        <taxon>Moraxella</taxon>
    </lineage>
</organism>
<dbReference type="CDD" id="cd07344">
    <property type="entry name" value="M48_yhfN_like"/>
    <property type="match status" value="1"/>
</dbReference>
<dbReference type="PANTHER" id="PTHR30399:SF1">
    <property type="entry name" value="UTP PYROPHOSPHATASE"/>
    <property type="match status" value="1"/>
</dbReference>
<dbReference type="Pfam" id="PF01863">
    <property type="entry name" value="YgjP-like"/>
    <property type="match status" value="1"/>
</dbReference>
<evidence type="ECO:0000313" key="3">
    <source>
        <dbReference type="Proteomes" id="UP000255279"/>
    </source>
</evidence>
<evidence type="ECO:0000313" key="2">
    <source>
        <dbReference type="EMBL" id="STZ10193.1"/>
    </source>
</evidence>
<dbReference type="EMBL" id="UGQE01000001">
    <property type="protein sequence ID" value="STZ10193.1"/>
    <property type="molecule type" value="Genomic_DNA"/>
</dbReference>
<dbReference type="Proteomes" id="UP000255279">
    <property type="component" value="Unassembled WGS sequence"/>
</dbReference>
<dbReference type="OrthoDB" id="9811177at2"/>
<dbReference type="PANTHER" id="PTHR30399">
    <property type="entry name" value="UNCHARACTERIZED PROTEIN YGJP"/>
    <property type="match status" value="1"/>
</dbReference>
<dbReference type="AlphaFoldDB" id="A0A378R4D6"/>
<evidence type="ECO:0000259" key="1">
    <source>
        <dbReference type="Pfam" id="PF01863"/>
    </source>
</evidence>
<proteinExistence type="predicted"/>